<reference evidence="3" key="2">
    <citation type="submission" date="2009-11" db="EMBL/GenBank/DDBJ databases">
        <title>The Genome Sequence of Allomyces macrogynus strain ATCC 38327.</title>
        <authorList>
            <consortium name="The Broad Institute Genome Sequencing Platform"/>
            <person name="Russ C."/>
            <person name="Cuomo C."/>
            <person name="Shea T."/>
            <person name="Young S.K."/>
            <person name="Zeng Q."/>
            <person name="Koehrsen M."/>
            <person name="Haas B."/>
            <person name="Borodovsky M."/>
            <person name="Guigo R."/>
            <person name="Alvarado L."/>
            <person name="Berlin A."/>
            <person name="Borenstein D."/>
            <person name="Chen Z."/>
            <person name="Engels R."/>
            <person name="Freedman E."/>
            <person name="Gellesch M."/>
            <person name="Goldberg J."/>
            <person name="Griggs A."/>
            <person name="Gujja S."/>
            <person name="Heiman D."/>
            <person name="Hepburn T."/>
            <person name="Howarth C."/>
            <person name="Jen D."/>
            <person name="Larson L."/>
            <person name="Lewis B."/>
            <person name="Mehta T."/>
            <person name="Park D."/>
            <person name="Pearson M."/>
            <person name="Roberts A."/>
            <person name="Saif S."/>
            <person name="Shenoy N."/>
            <person name="Sisk P."/>
            <person name="Stolte C."/>
            <person name="Sykes S."/>
            <person name="Walk T."/>
            <person name="White J."/>
            <person name="Yandava C."/>
            <person name="Burger G."/>
            <person name="Gray M.W."/>
            <person name="Holland P.W.H."/>
            <person name="King N."/>
            <person name="Lang F.B.F."/>
            <person name="Roger A.J."/>
            <person name="Ruiz-Trillo I."/>
            <person name="Lander E."/>
            <person name="Nusbaum C."/>
        </authorList>
    </citation>
    <scope>NUCLEOTIDE SEQUENCE [LARGE SCALE GENOMIC DNA]</scope>
    <source>
        <strain evidence="3">ATCC 38327</strain>
    </source>
</reference>
<dbReference type="Proteomes" id="UP000054350">
    <property type="component" value="Unassembled WGS sequence"/>
</dbReference>
<keyword evidence="3" id="KW-1185">Reference proteome</keyword>
<reference evidence="2 3" key="1">
    <citation type="submission" date="2009-11" db="EMBL/GenBank/DDBJ databases">
        <title>Annotation of Allomyces macrogynus ATCC 38327.</title>
        <authorList>
            <consortium name="The Broad Institute Genome Sequencing Platform"/>
            <person name="Russ C."/>
            <person name="Cuomo C."/>
            <person name="Burger G."/>
            <person name="Gray M.W."/>
            <person name="Holland P.W.H."/>
            <person name="King N."/>
            <person name="Lang F.B.F."/>
            <person name="Roger A.J."/>
            <person name="Ruiz-Trillo I."/>
            <person name="Young S.K."/>
            <person name="Zeng Q."/>
            <person name="Gargeya S."/>
            <person name="Fitzgerald M."/>
            <person name="Haas B."/>
            <person name="Abouelleil A."/>
            <person name="Alvarado L."/>
            <person name="Arachchi H.M."/>
            <person name="Berlin A."/>
            <person name="Chapman S.B."/>
            <person name="Gearin G."/>
            <person name="Goldberg J."/>
            <person name="Griggs A."/>
            <person name="Gujja S."/>
            <person name="Hansen M."/>
            <person name="Heiman D."/>
            <person name="Howarth C."/>
            <person name="Larimer J."/>
            <person name="Lui A."/>
            <person name="MacDonald P.J.P."/>
            <person name="McCowen C."/>
            <person name="Montmayeur A."/>
            <person name="Murphy C."/>
            <person name="Neiman D."/>
            <person name="Pearson M."/>
            <person name="Priest M."/>
            <person name="Roberts A."/>
            <person name="Saif S."/>
            <person name="Shea T."/>
            <person name="Sisk P."/>
            <person name="Stolte C."/>
            <person name="Sykes S."/>
            <person name="Wortman J."/>
            <person name="Nusbaum C."/>
            <person name="Birren B."/>
        </authorList>
    </citation>
    <scope>NUCLEOTIDE SEQUENCE [LARGE SCALE GENOMIC DNA]</scope>
    <source>
        <strain evidence="2 3">ATCC 38327</strain>
    </source>
</reference>
<organism evidence="2 3">
    <name type="scientific">Allomyces macrogynus (strain ATCC 38327)</name>
    <name type="common">Allomyces javanicus var. macrogynus</name>
    <dbReference type="NCBI Taxonomy" id="578462"/>
    <lineage>
        <taxon>Eukaryota</taxon>
        <taxon>Fungi</taxon>
        <taxon>Fungi incertae sedis</taxon>
        <taxon>Blastocladiomycota</taxon>
        <taxon>Blastocladiomycetes</taxon>
        <taxon>Blastocladiales</taxon>
        <taxon>Blastocladiaceae</taxon>
        <taxon>Allomyces</taxon>
    </lineage>
</organism>
<feature type="region of interest" description="Disordered" evidence="1">
    <location>
        <begin position="1"/>
        <end position="92"/>
    </location>
</feature>
<protein>
    <submittedName>
        <fullName evidence="2">Uncharacterized protein</fullName>
    </submittedName>
</protein>
<evidence type="ECO:0000313" key="3">
    <source>
        <dbReference type="Proteomes" id="UP000054350"/>
    </source>
</evidence>
<name>A0A0L0SW34_ALLM3</name>
<dbReference type="VEuPathDB" id="FungiDB:AMAG_19591"/>
<dbReference type="AlphaFoldDB" id="A0A0L0SW34"/>
<evidence type="ECO:0000313" key="2">
    <source>
        <dbReference type="EMBL" id="KNE66539.1"/>
    </source>
</evidence>
<feature type="compositionally biased region" description="Low complexity" evidence="1">
    <location>
        <begin position="31"/>
        <end position="44"/>
    </location>
</feature>
<proteinExistence type="predicted"/>
<accession>A0A0L0SW34</accession>
<sequence>MLSSEKSRLAPSPNGTAVPPPPLPDPTAAKTSPSPTSWTDPSSSIIKPAITRAESPPDLVMGGAVAAESPPSARRSSSLVSRLSRAGPARVP</sequence>
<feature type="compositionally biased region" description="Low complexity" evidence="1">
    <location>
        <begin position="64"/>
        <end position="86"/>
    </location>
</feature>
<gene>
    <name evidence="2" type="ORF">AMAG_19591</name>
</gene>
<dbReference type="EMBL" id="GG745350">
    <property type="protein sequence ID" value="KNE66539.1"/>
    <property type="molecule type" value="Genomic_DNA"/>
</dbReference>
<evidence type="ECO:0000256" key="1">
    <source>
        <dbReference type="SAM" id="MobiDB-lite"/>
    </source>
</evidence>